<dbReference type="EC" id="2.7.4.16" evidence="2"/>
<evidence type="ECO:0000256" key="1">
    <source>
        <dbReference type="ARBA" id="ARBA00022977"/>
    </source>
</evidence>
<protein>
    <recommendedName>
        <fullName evidence="2">Thiamine-monophosphate kinase</fullName>
        <shortName evidence="2">TMP kinase</shortName>
        <shortName evidence="2">Thiamine-phosphate kinase</shortName>
        <ecNumber evidence="2">2.7.4.16</ecNumber>
    </recommendedName>
</protein>
<dbReference type="Pfam" id="PF02769">
    <property type="entry name" value="AIRS_C"/>
    <property type="match status" value="1"/>
</dbReference>
<dbReference type="Proteomes" id="UP001165395">
    <property type="component" value="Unassembled WGS sequence"/>
</dbReference>
<feature type="binding site" evidence="2">
    <location>
        <begin position="116"/>
        <end position="117"/>
    </location>
    <ligand>
        <name>ATP</name>
        <dbReference type="ChEBI" id="CHEBI:30616"/>
    </ligand>
</feature>
<keyword evidence="1 2" id="KW-0784">Thiamine biosynthesis</keyword>
<sequence length="320" mass="34626">MSEFDTIRRYFTRPARSTDLAVGDDAALISIPSEYQLAISADMLVSGRHFFADVDPFLLGRKSLAVNLSDMAAMGAIPRWFTLAISLPTIDDAWLAAFSEGLFSIAEEHQVDLIGGDTTAGPLTISIQIMGLVPKHQAILRSGAKLGDDIWVTGNLGNAALALQELLGNLNITDKAEIDYLRSYLENPTPRCALGAELLEIASAMLDISDGLAGDLAHIAKASHLTARVQSCDVPVSNVVKRYQSFDGWESAVLAGGDDYELCFTANPSHRLAIHALSKKHQLAITRIGSMIEQEAKAVRFMRGDAPLQQSLQAFDHFST</sequence>
<evidence type="ECO:0000313" key="6">
    <source>
        <dbReference type="Proteomes" id="UP001165395"/>
    </source>
</evidence>
<keyword evidence="2 5" id="KW-0808">Transferase</keyword>
<dbReference type="Pfam" id="PF00586">
    <property type="entry name" value="AIRS"/>
    <property type="match status" value="1"/>
</dbReference>
<comment type="similarity">
    <text evidence="2">Belongs to the thiamine-monophosphate kinase family.</text>
</comment>
<feature type="binding site" evidence="2">
    <location>
        <position position="42"/>
    </location>
    <ligand>
        <name>Mg(2+)</name>
        <dbReference type="ChEBI" id="CHEBI:18420"/>
        <label>1</label>
    </ligand>
</feature>
<feature type="binding site" evidence="2">
    <location>
        <position position="70"/>
    </location>
    <ligand>
        <name>Mg(2+)</name>
        <dbReference type="ChEBI" id="CHEBI:18420"/>
        <label>3</label>
    </ligand>
</feature>
<feature type="binding site" evidence="2">
    <location>
        <position position="207"/>
    </location>
    <ligand>
        <name>Mg(2+)</name>
        <dbReference type="ChEBI" id="CHEBI:18420"/>
        <label>3</label>
    </ligand>
</feature>
<accession>A0ABS8D3A1</accession>
<dbReference type="Gene3D" id="3.90.650.10">
    <property type="entry name" value="PurM-like C-terminal domain"/>
    <property type="match status" value="1"/>
</dbReference>
<organism evidence="5 6">
    <name type="scientific">Leeia speluncae</name>
    <dbReference type="NCBI Taxonomy" id="2884804"/>
    <lineage>
        <taxon>Bacteria</taxon>
        <taxon>Pseudomonadati</taxon>
        <taxon>Pseudomonadota</taxon>
        <taxon>Betaproteobacteria</taxon>
        <taxon>Neisseriales</taxon>
        <taxon>Leeiaceae</taxon>
        <taxon>Leeia</taxon>
    </lineage>
</organism>
<dbReference type="SUPFAM" id="SSF56042">
    <property type="entry name" value="PurM C-terminal domain-like"/>
    <property type="match status" value="1"/>
</dbReference>
<reference evidence="5" key="1">
    <citation type="submission" date="2021-10" db="EMBL/GenBank/DDBJ databases">
        <title>The complete genome sequence of Leeia sp. TBRC 13508.</title>
        <authorList>
            <person name="Charoenyingcharoen P."/>
            <person name="Yukphan P."/>
        </authorList>
    </citation>
    <scope>NUCLEOTIDE SEQUENCE</scope>
    <source>
        <strain evidence="5">TBRC 13508</strain>
    </source>
</reference>
<dbReference type="RefSeq" id="WP_227178217.1">
    <property type="nucleotide sequence ID" value="NZ_JAJBZT010000001.1"/>
</dbReference>
<dbReference type="CDD" id="cd02194">
    <property type="entry name" value="ThiL"/>
    <property type="match status" value="1"/>
</dbReference>
<evidence type="ECO:0000259" key="4">
    <source>
        <dbReference type="Pfam" id="PF02769"/>
    </source>
</evidence>
<feature type="binding site" evidence="2">
    <location>
        <position position="70"/>
    </location>
    <ligand>
        <name>Mg(2+)</name>
        <dbReference type="ChEBI" id="CHEBI:18420"/>
        <label>2</label>
    </ligand>
</feature>
<keyword evidence="2" id="KW-0479">Metal-binding</keyword>
<dbReference type="InterPro" id="IPR036676">
    <property type="entry name" value="PurM-like_C_sf"/>
</dbReference>
<feature type="binding site" evidence="2">
    <location>
        <position position="141"/>
    </location>
    <ligand>
        <name>ATP</name>
        <dbReference type="ChEBI" id="CHEBI:30616"/>
    </ligand>
</feature>
<dbReference type="SUPFAM" id="SSF55326">
    <property type="entry name" value="PurM N-terminal domain-like"/>
    <property type="match status" value="1"/>
</dbReference>
<feature type="domain" description="PurM-like C-terminal" evidence="4">
    <location>
        <begin position="147"/>
        <end position="298"/>
    </location>
</feature>
<feature type="binding site" evidence="2">
    <location>
        <position position="49"/>
    </location>
    <ligand>
        <name>substrate</name>
    </ligand>
</feature>
<dbReference type="HAMAP" id="MF_02128">
    <property type="entry name" value="TMP_kinase"/>
    <property type="match status" value="1"/>
</dbReference>
<dbReference type="Gene3D" id="3.30.1330.10">
    <property type="entry name" value="PurM-like, N-terminal domain"/>
    <property type="match status" value="1"/>
</dbReference>
<dbReference type="InterPro" id="IPR016188">
    <property type="entry name" value="PurM-like_N"/>
</dbReference>
<feature type="binding site" evidence="2">
    <location>
        <position position="210"/>
    </location>
    <ligand>
        <name>Mg(2+)</name>
        <dbReference type="ChEBI" id="CHEBI:18420"/>
        <label>5</label>
    </ligand>
</feature>
<feature type="binding site" evidence="2">
    <location>
        <position position="209"/>
    </location>
    <ligand>
        <name>ATP</name>
        <dbReference type="ChEBI" id="CHEBI:30616"/>
    </ligand>
</feature>
<proteinExistence type="inferred from homology"/>
<comment type="miscellaneous">
    <text evidence="2">Reaction mechanism of ThiL seems to utilize a direct, inline transfer of the gamma-phosphate of ATP to TMP rather than a phosphorylated enzyme intermediate.</text>
</comment>
<feature type="binding site" evidence="2">
    <location>
        <position position="40"/>
    </location>
    <ligand>
        <name>Mg(2+)</name>
        <dbReference type="ChEBI" id="CHEBI:18420"/>
        <label>4</label>
    </ligand>
</feature>
<feature type="binding site" evidence="2">
    <location>
        <position position="25"/>
    </location>
    <ligand>
        <name>Mg(2+)</name>
        <dbReference type="ChEBI" id="CHEBI:18420"/>
        <label>4</label>
    </ligand>
</feature>
<gene>
    <name evidence="2 5" type="primary">thiL</name>
    <name evidence="5" type="ORF">LIN78_02770</name>
</gene>
<feature type="binding site" evidence="2">
    <location>
        <position position="70"/>
    </location>
    <ligand>
        <name>Mg(2+)</name>
        <dbReference type="ChEBI" id="CHEBI:18420"/>
        <label>4</label>
    </ligand>
</feature>
<feature type="domain" description="PurM-like N-terminal" evidence="3">
    <location>
        <begin position="23"/>
        <end position="133"/>
    </location>
</feature>
<dbReference type="PIRSF" id="PIRSF005303">
    <property type="entry name" value="Thiam_monoph_kin"/>
    <property type="match status" value="1"/>
</dbReference>
<evidence type="ECO:0000259" key="3">
    <source>
        <dbReference type="Pfam" id="PF00586"/>
    </source>
</evidence>
<keyword evidence="2" id="KW-0460">Magnesium</keyword>
<feature type="binding site" evidence="2">
    <location>
        <position position="315"/>
    </location>
    <ligand>
        <name>substrate</name>
    </ligand>
</feature>
<comment type="catalytic activity">
    <reaction evidence="2">
        <text>thiamine phosphate + ATP = thiamine diphosphate + ADP</text>
        <dbReference type="Rhea" id="RHEA:15913"/>
        <dbReference type="ChEBI" id="CHEBI:30616"/>
        <dbReference type="ChEBI" id="CHEBI:37575"/>
        <dbReference type="ChEBI" id="CHEBI:58937"/>
        <dbReference type="ChEBI" id="CHEBI:456216"/>
        <dbReference type="EC" id="2.7.4.16"/>
    </reaction>
</comment>
<feature type="binding site" evidence="2">
    <location>
        <position position="25"/>
    </location>
    <ligand>
        <name>Mg(2+)</name>
        <dbReference type="ChEBI" id="CHEBI:18420"/>
        <label>3</label>
    </ligand>
</feature>
<keyword evidence="2" id="KW-0547">Nucleotide-binding</keyword>
<keyword evidence="2 5" id="KW-0418">Kinase</keyword>
<keyword evidence="6" id="KW-1185">Reference proteome</keyword>
<feature type="binding site" evidence="2">
    <location>
        <position position="42"/>
    </location>
    <ligand>
        <name>Mg(2+)</name>
        <dbReference type="ChEBI" id="CHEBI:18420"/>
        <label>2</label>
    </ligand>
</feature>
<evidence type="ECO:0000313" key="5">
    <source>
        <dbReference type="EMBL" id="MCB6182471.1"/>
    </source>
</evidence>
<dbReference type="EMBL" id="JAJBZT010000001">
    <property type="protein sequence ID" value="MCB6182471.1"/>
    <property type="molecule type" value="Genomic_DNA"/>
</dbReference>
<dbReference type="InterPro" id="IPR036921">
    <property type="entry name" value="PurM-like_N_sf"/>
</dbReference>
<dbReference type="InterPro" id="IPR010918">
    <property type="entry name" value="PurM-like_C_dom"/>
</dbReference>
<comment type="function">
    <text evidence="2">Catalyzes the ATP-dependent phosphorylation of thiamine-monophosphate (TMP) to form thiamine-pyrophosphate (TPP), the active form of vitamin B1.</text>
</comment>
<dbReference type="GO" id="GO:0009030">
    <property type="term" value="F:thiamine-phosphate kinase activity"/>
    <property type="evidence" value="ECO:0007669"/>
    <property type="project" value="UniProtKB-EC"/>
</dbReference>
<feature type="binding site" evidence="2">
    <location>
        <position position="117"/>
    </location>
    <ligand>
        <name>Mg(2+)</name>
        <dbReference type="ChEBI" id="CHEBI:18420"/>
        <label>1</label>
    </ligand>
</feature>
<name>A0ABS8D3A1_9NEIS</name>
<dbReference type="NCBIfam" id="TIGR01379">
    <property type="entry name" value="thiL"/>
    <property type="match status" value="1"/>
</dbReference>
<comment type="caution">
    <text evidence="2">Lacks conserved residue(s) required for the propagation of feature annotation.</text>
</comment>
<dbReference type="PANTHER" id="PTHR30270">
    <property type="entry name" value="THIAMINE-MONOPHOSPHATE KINASE"/>
    <property type="match status" value="1"/>
</dbReference>
<feature type="binding site" evidence="2">
    <location>
        <position position="258"/>
    </location>
    <ligand>
        <name>substrate</name>
    </ligand>
</feature>
<comment type="pathway">
    <text evidence="2">Cofactor biosynthesis; thiamine diphosphate biosynthesis; thiamine diphosphate from thiamine phosphate: step 1/1.</text>
</comment>
<comment type="caution">
    <text evidence="5">The sequence shown here is derived from an EMBL/GenBank/DDBJ whole genome shotgun (WGS) entry which is preliminary data.</text>
</comment>
<keyword evidence="2" id="KW-0067">ATP-binding</keyword>
<evidence type="ECO:0000256" key="2">
    <source>
        <dbReference type="HAMAP-Rule" id="MF_02128"/>
    </source>
</evidence>
<dbReference type="PANTHER" id="PTHR30270:SF0">
    <property type="entry name" value="THIAMINE-MONOPHOSPHATE KINASE"/>
    <property type="match status" value="1"/>
</dbReference>
<dbReference type="InterPro" id="IPR006283">
    <property type="entry name" value="ThiL-like"/>
</dbReference>